<dbReference type="Proteomes" id="UP000016630">
    <property type="component" value="Unassembled WGS sequence"/>
</dbReference>
<protein>
    <submittedName>
        <fullName evidence="1">Uncharacterized protein</fullName>
    </submittedName>
</protein>
<reference evidence="1 2" key="1">
    <citation type="submission" date="2013-06" db="EMBL/GenBank/DDBJ databases">
        <authorList>
            <person name="Weinstock G."/>
            <person name="Sodergren E."/>
            <person name="Lobos E.A."/>
            <person name="Fulton L."/>
            <person name="Fulton R."/>
            <person name="Courtney L."/>
            <person name="Fronick C."/>
            <person name="O'Laughlin M."/>
            <person name="Godfrey J."/>
            <person name="Wilson R.M."/>
            <person name="Miner T."/>
            <person name="Farmer C."/>
            <person name="Delehaunty K."/>
            <person name="Cordes M."/>
            <person name="Minx P."/>
            <person name="Tomlinson C."/>
            <person name="Chen J."/>
            <person name="Wollam A."/>
            <person name="Pepin K.H."/>
            <person name="Bhonagiri V."/>
            <person name="Zhang X."/>
            <person name="Warren W."/>
            <person name="Mitreva M."/>
            <person name="Mardis E.R."/>
            <person name="Wilson R.K."/>
        </authorList>
    </citation>
    <scope>NUCLEOTIDE SEQUENCE [LARGE SCALE GENOMIC DNA]</scope>
    <source>
        <strain evidence="1 2">F0570</strain>
    </source>
</reference>
<dbReference type="HOGENOM" id="CLU_3203373_0_0_10"/>
<dbReference type="AlphaFoldDB" id="A0A0E2LQ86"/>
<dbReference type="EMBL" id="AWUW01000098">
    <property type="protein sequence ID" value="ERJ65615.1"/>
    <property type="molecule type" value="Genomic_DNA"/>
</dbReference>
<comment type="caution">
    <text evidence="1">The sequence shown here is derived from an EMBL/GenBank/DDBJ whole genome shotgun (WGS) entry which is preliminary data.</text>
</comment>
<organism evidence="1 2">
    <name type="scientific">Porphyromonas gingivalis F0570</name>
    <dbReference type="NCBI Taxonomy" id="1227271"/>
    <lineage>
        <taxon>Bacteria</taxon>
        <taxon>Pseudomonadati</taxon>
        <taxon>Bacteroidota</taxon>
        <taxon>Bacteroidia</taxon>
        <taxon>Bacteroidales</taxon>
        <taxon>Porphyromonadaceae</taxon>
        <taxon>Porphyromonas</taxon>
    </lineage>
</organism>
<accession>A0A0E2LQ86</accession>
<dbReference type="PATRIC" id="fig|1227271.3.peg.1179"/>
<evidence type="ECO:0000313" key="1">
    <source>
        <dbReference type="EMBL" id="ERJ65615.1"/>
    </source>
</evidence>
<name>A0A0E2LQ86_PORGN</name>
<evidence type="ECO:0000313" key="2">
    <source>
        <dbReference type="Proteomes" id="UP000016630"/>
    </source>
</evidence>
<sequence length="45" mass="4850">MLLGEILPLEIQLGLAFDGELVICDTGGTLSLEPFANKYENKVIA</sequence>
<proteinExistence type="predicted"/>
<gene>
    <name evidence="1" type="ORF">HMPREF1555_01347</name>
</gene>